<dbReference type="Proteomes" id="UP001153954">
    <property type="component" value="Unassembled WGS sequence"/>
</dbReference>
<accession>A0AAU9US40</accession>
<name>A0AAU9US40_EUPED</name>
<dbReference type="AlphaFoldDB" id="A0AAU9US40"/>
<sequence>MSSLWWLSCILFITYVNVNIVQCHYPAFYGSGYGTQYPVIVNDDDDDLKTVLPILLLLLLDNGGRCNHNCRPNIIPILYPIPVPVSNPM</sequence>
<proteinExistence type="predicted"/>
<reference evidence="2" key="1">
    <citation type="submission" date="2022-03" db="EMBL/GenBank/DDBJ databases">
        <authorList>
            <person name="Tunstrom K."/>
        </authorList>
    </citation>
    <scope>NUCLEOTIDE SEQUENCE</scope>
</reference>
<evidence type="ECO:0000256" key="1">
    <source>
        <dbReference type="SAM" id="SignalP"/>
    </source>
</evidence>
<keyword evidence="3" id="KW-1185">Reference proteome</keyword>
<feature type="chain" id="PRO_5043840983" evidence="1">
    <location>
        <begin position="24"/>
        <end position="89"/>
    </location>
</feature>
<comment type="caution">
    <text evidence="2">The sequence shown here is derived from an EMBL/GenBank/DDBJ whole genome shotgun (WGS) entry which is preliminary data.</text>
</comment>
<organism evidence="2 3">
    <name type="scientific">Euphydryas editha</name>
    <name type="common">Edith's checkerspot</name>
    <dbReference type="NCBI Taxonomy" id="104508"/>
    <lineage>
        <taxon>Eukaryota</taxon>
        <taxon>Metazoa</taxon>
        <taxon>Ecdysozoa</taxon>
        <taxon>Arthropoda</taxon>
        <taxon>Hexapoda</taxon>
        <taxon>Insecta</taxon>
        <taxon>Pterygota</taxon>
        <taxon>Neoptera</taxon>
        <taxon>Endopterygota</taxon>
        <taxon>Lepidoptera</taxon>
        <taxon>Glossata</taxon>
        <taxon>Ditrysia</taxon>
        <taxon>Papilionoidea</taxon>
        <taxon>Nymphalidae</taxon>
        <taxon>Nymphalinae</taxon>
        <taxon>Euphydryas</taxon>
    </lineage>
</organism>
<protein>
    <submittedName>
        <fullName evidence="2">Uncharacterized protein</fullName>
    </submittedName>
</protein>
<evidence type="ECO:0000313" key="3">
    <source>
        <dbReference type="Proteomes" id="UP001153954"/>
    </source>
</evidence>
<dbReference type="EMBL" id="CAKOGL010000022">
    <property type="protein sequence ID" value="CAH2099650.1"/>
    <property type="molecule type" value="Genomic_DNA"/>
</dbReference>
<keyword evidence="1" id="KW-0732">Signal</keyword>
<evidence type="ECO:0000313" key="2">
    <source>
        <dbReference type="EMBL" id="CAH2099650.1"/>
    </source>
</evidence>
<gene>
    <name evidence="2" type="ORF">EEDITHA_LOCUS14600</name>
</gene>
<feature type="signal peptide" evidence="1">
    <location>
        <begin position="1"/>
        <end position="23"/>
    </location>
</feature>